<proteinExistence type="predicted"/>
<evidence type="ECO:0000313" key="2">
    <source>
        <dbReference type="WBParaSite" id="maker-unitig_21103-snap-gene-0.2-mRNA-1"/>
    </source>
</evidence>
<sequence length="223" mass="24884">SLCTRRCSQKGPYPIGHPVQHPRAPQVLDFLNALASYFGIAKAQWRRRVLRPLRNEQRALTGTWGQRRSCGRPSSWAYRLQMVHARASLLDQRSGPACFSDYVSTSPLKLKAESSGSPPACRMKTRPPTLPISLQRRASRWDKVEPNPGLRFVAKMLFEFACEPIGSEFYAARVPAPAYFNQRPFRYSNVPIGVFTNHAGPAAPVRGPLEGRSANGAIYCDTL</sequence>
<evidence type="ECO:0000313" key="1">
    <source>
        <dbReference type="Proteomes" id="UP000095280"/>
    </source>
</evidence>
<dbReference type="Proteomes" id="UP000095280">
    <property type="component" value="Unplaced"/>
</dbReference>
<keyword evidence="1" id="KW-1185">Reference proteome</keyword>
<protein>
    <submittedName>
        <fullName evidence="2">COesterase domain-containing protein</fullName>
    </submittedName>
</protein>
<name>A0A1I8F6K1_9PLAT</name>
<organism evidence="1 2">
    <name type="scientific">Macrostomum lignano</name>
    <dbReference type="NCBI Taxonomy" id="282301"/>
    <lineage>
        <taxon>Eukaryota</taxon>
        <taxon>Metazoa</taxon>
        <taxon>Spiralia</taxon>
        <taxon>Lophotrochozoa</taxon>
        <taxon>Platyhelminthes</taxon>
        <taxon>Rhabditophora</taxon>
        <taxon>Macrostomorpha</taxon>
        <taxon>Macrostomida</taxon>
        <taxon>Macrostomidae</taxon>
        <taxon>Macrostomum</taxon>
    </lineage>
</organism>
<dbReference type="AlphaFoldDB" id="A0A1I8F6K1"/>
<reference evidence="2" key="1">
    <citation type="submission" date="2016-11" db="UniProtKB">
        <authorList>
            <consortium name="WormBaseParasite"/>
        </authorList>
    </citation>
    <scope>IDENTIFICATION</scope>
</reference>
<dbReference type="WBParaSite" id="maker-unitig_21103-snap-gene-0.2-mRNA-1">
    <property type="protein sequence ID" value="maker-unitig_21103-snap-gene-0.2-mRNA-1"/>
    <property type="gene ID" value="maker-unitig_21103-snap-gene-0.2"/>
</dbReference>
<accession>A0A1I8F6K1</accession>